<feature type="signal peptide" evidence="6">
    <location>
        <begin position="1"/>
        <end position="22"/>
    </location>
</feature>
<dbReference type="GeneID" id="37041242"/>
<name>A0A316YK19_9BASI</name>
<dbReference type="SUPFAM" id="SSF51445">
    <property type="entry name" value="(Trans)glycosidases"/>
    <property type="match status" value="1"/>
</dbReference>
<dbReference type="PANTHER" id="PTHR31297">
    <property type="entry name" value="GLUCAN ENDO-1,6-BETA-GLUCOSIDASE B"/>
    <property type="match status" value="1"/>
</dbReference>
<dbReference type="STRING" id="215250.A0A316YK19"/>
<dbReference type="GO" id="GO:0005576">
    <property type="term" value="C:extracellular region"/>
    <property type="evidence" value="ECO:0007669"/>
    <property type="project" value="TreeGrafter"/>
</dbReference>
<evidence type="ECO:0000313" key="8">
    <source>
        <dbReference type="EMBL" id="PWN88433.1"/>
    </source>
</evidence>
<dbReference type="GO" id="GO:0008422">
    <property type="term" value="F:beta-glucosidase activity"/>
    <property type="evidence" value="ECO:0007669"/>
    <property type="project" value="TreeGrafter"/>
</dbReference>
<keyword evidence="9" id="KW-1185">Reference proteome</keyword>
<keyword evidence="6" id="KW-0732">Signal</keyword>
<feature type="domain" description="Glycoside hydrolase family 5" evidence="7">
    <location>
        <begin position="97"/>
        <end position="351"/>
    </location>
</feature>
<keyword evidence="2 4" id="KW-0378">Hydrolase</keyword>
<dbReference type="Proteomes" id="UP000245768">
    <property type="component" value="Unassembled WGS sequence"/>
</dbReference>
<dbReference type="AlphaFoldDB" id="A0A316YK19"/>
<evidence type="ECO:0000256" key="2">
    <source>
        <dbReference type="ARBA" id="ARBA00022801"/>
    </source>
</evidence>
<comment type="similarity">
    <text evidence="1 4">Belongs to the glycosyl hydrolase 5 (cellulase A) family.</text>
</comment>
<dbReference type="InterPro" id="IPR017853">
    <property type="entry name" value="GH"/>
</dbReference>
<dbReference type="RefSeq" id="XP_025375631.1">
    <property type="nucleotide sequence ID" value="XM_025519326.1"/>
</dbReference>
<dbReference type="Pfam" id="PF00150">
    <property type="entry name" value="Cellulase"/>
    <property type="match status" value="1"/>
</dbReference>
<dbReference type="InterPro" id="IPR001547">
    <property type="entry name" value="Glyco_hydro_5"/>
</dbReference>
<proteinExistence type="inferred from homology"/>
<accession>A0A316YK19</accession>
<dbReference type="OrthoDB" id="62120at2759"/>
<dbReference type="PANTHER" id="PTHR31297:SF42">
    <property type="entry name" value="GLYCOSIDE HYDROLASE FAMILY 5 DOMAIN-CONTAINING PROTEIN"/>
    <property type="match status" value="1"/>
</dbReference>
<dbReference type="GO" id="GO:0009986">
    <property type="term" value="C:cell surface"/>
    <property type="evidence" value="ECO:0007669"/>
    <property type="project" value="TreeGrafter"/>
</dbReference>
<feature type="chain" id="PRO_5016311291" evidence="6">
    <location>
        <begin position="23"/>
        <end position="543"/>
    </location>
</feature>
<dbReference type="EMBL" id="KZ819638">
    <property type="protein sequence ID" value="PWN88433.1"/>
    <property type="molecule type" value="Genomic_DNA"/>
</dbReference>
<keyword evidence="3 4" id="KW-0326">Glycosidase</keyword>
<evidence type="ECO:0000256" key="3">
    <source>
        <dbReference type="ARBA" id="ARBA00023295"/>
    </source>
</evidence>
<evidence type="ECO:0000256" key="1">
    <source>
        <dbReference type="ARBA" id="ARBA00005641"/>
    </source>
</evidence>
<dbReference type="Gene3D" id="3.20.20.80">
    <property type="entry name" value="Glycosidases"/>
    <property type="match status" value="1"/>
</dbReference>
<organism evidence="8 9">
    <name type="scientific">Acaromyces ingoldii</name>
    <dbReference type="NCBI Taxonomy" id="215250"/>
    <lineage>
        <taxon>Eukaryota</taxon>
        <taxon>Fungi</taxon>
        <taxon>Dikarya</taxon>
        <taxon>Basidiomycota</taxon>
        <taxon>Ustilaginomycotina</taxon>
        <taxon>Exobasidiomycetes</taxon>
        <taxon>Exobasidiales</taxon>
        <taxon>Cryptobasidiaceae</taxon>
        <taxon>Acaromyces</taxon>
    </lineage>
</organism>
<dbReference type="GO" id="GO:0009251">
    <property type="term" value="P:glucan catabolic process"/>
    <property type="evidence" value="ECO:0007669"/>
    <property type="project" value="TreeGrafter"/>
</dbReference>
<dbReference type="InParanoid" id="A0A316YK19"/>
<evidence type="ECO:0000256" key="4">
    <source>
        <dbReference type="RuleBase" id="RU361153"/>
    </source>
</evidence>
<gene>
    <name evidence="8" type="ORF">FA10DRAFT_243963</name>
</gene>
<evidence type="ECO:0000259" key="7">
    <source>
        <dbReference type="Pfam" id="PF00150"/>
    </source>
</evidence>
<evidence type="ECO:0000256" key="6">
    <source>
        <dbReference type="SAM" id="SignalP"/>
    </source>
</evidence>
<reference evidence="8 9" key="1">
    <citation type="journal article" date="2018" name="Mol. Biol. Evol.">
        <title>Broad Genomic Sampling Reveals a Smut Pathogenic Ancestry of the Fungal Clade Ustilaginomycotina.</title>
        <authorList>
            <person name="Kijpornyongpan T."/>
            <person name="Mondo S.J."/>
            <person name="Barry K."/>
            <person name="Sandor L."/>
            <person name="Lee J."/>
            <person name="Lipzen A."/>
            <person name="Pangilinan J."/>
            <person name="LaButti K."/>
            <person name="Hainaut M."/>
            <person name="Henrissat B."/>
            <person name="Grigoriev I.V."/>
            <person name="Spatafora J.W."/>
            <person name="Aime M.C."/>
        </authorList>
    </citation>
    <scope>NUCLEOTIDE SEQUENCE [LARGE SCALE GENOMIC DNA]</scope>
    <source>
        <strain evidence="8 9">MCA 4198</strain>
    </source>
</reference>
<evidence type="ECO:0000256" key="5">
    <source>
        <dbReference type="SAM" id="MobiDB-lite"/>
    </source>
</evidence>
<dbReference type="InterPro" id="IPR050386">
    <property type="entry name" value="Glycosyl_hydrolase_5"/>
</dbReference>
<feature type="region of interest" description="Disordered" evidence="5">
    <location>
        <begin position="448"/>
        <end position="479"/>
    </location>
</feature>
<protein>
    <submittedName>
        <fullName evidence="8">Glycoside hydrolase</fullName>
    </submittedName>
</protein>
<sequence length="543" mass="59405">MKWPKIVTAALITILSASLATASPINIDLEDVAWEKRATSRAAKFGTAKKVRGVNLGGWFVLEAWMMPSFFTSDLVAKGAVDQWTYMTAVGDNTQALSLLKQHWSTWITQDDFAQISAAGLNTVRIPVGHWTFNASSSEPYLASAEQPYIAQALLWAKQYSLDVVLDLHTAPNSQNGFDNSGRQGAINFAKVTPTQNAARVNSALVKMIQLYVNNRQFGGVVKAIEILNEPACWSLGQDYMTSIHKAAYTALRGAITSAAITYPTTVIHDCFVQPLSKWQSTYSDTSFWKTSSMAIDTHRYQAWSPQNSYNFDQHISYTCGLASELSSAQSSIRPTIVGEWSLAIGCTNCTFNSMADNINAMNNATQNLFFRRFYEAQVTTYEQAGGWIFWNWKTQSRGDWSYQAAMAQGWIPKSPTTRVFQQTNSCPTTKLLSNVTFATTSYPPVVNSTSASNSTSTKTTTTTTSNTTTTTQSAAKRDGGLDLGNLLGPFAGANLNLTQIIANGPKDPLALGLQLIPSTGRFLNIDAFPFIKKTTFATGPSH</sequence>
<evidence type="ECO:0000313" key="9">
    <source>
        <dbReference type="Proteomes" id="UP000245768"/>
    </source>
</evidence>
<feature type="compositionally biased region" description="Low complexity" evidence="5">
    <location>
        <begin position="448"/>
        <end position="475"/>
    </location>
</feature>